<protein>
    <recommendedName>
        <fullName evidence="1">Fido domain-containing protein</fullName>
    </recommendedName>
</protein>
<dbReference type="PANTHER" id="PTHR13504:SF38">
    <property type="entry name" value="FIDO DOMAIN-CONTAINING PROTEIN"/>
    <property type="match status" value="1"/>
</dbReference>
<dbReference type="SUPFAM" id="SSF140931">
    <property type="entry name" value="Fic-like"/>
    <property type="match status" value="1"/>
</dbReference>
<gene>
    <name evidence="2" type="ORF">LMG23992_03371</name>
</gene>
<evidence type="ECO:0000313" key="3">
    <source>
        <dbReference type="Proteomes" id="UP000727654"/>
    </source>
</evidence>
<name>A0ABM8XA71_9BURK</name>
<dbReference type="Gene3D" id="1.10.3290.10">
    <property type="entry name" value="Fido-like domain"/>
    <property type="match status" value="1"/>
</dbReference>
<dbReference type="PANTHER" id="PTHR13504">
    <property type="entry name" value="FIDO DOMAIN-CONTAINING PROTEIN DDB_G0283145"/>
    <property type="match status" value="1"/>
</dbReference>
<dbReference type="InterPro" id="IPR040198">
    <property type="entry name" value="Fido_containing"/>
</dbReference>
<reference evidence="2 3" key="1">
    <citation type="submission" date="2021-08" db="EMBL/GenBank/DDBJ databases">
        <authorList>
            <person name="Peeters C."/>
        </authorList>
    </citation>
    <scope>NUCLEOTIDE SEQUENCE [LARGE SCALE GENOMIC DNA]</scope>
    <source>
        <strain evidence="2 3">LMG 23992</strain>
    </source>
</reference>
<comment type="caution">
    <text evidence="2">The sequence shown here is derived from an EMBL/GenBank/DDBJ whole genome shotgun (WGS) entry which is preliminary data.</text>
</comment>
<organism evidence="2 3">
    <name type="scientific">Cupriavidus laharis</name>
    <dbReference type="NCBI Taxonomy" id="151654"/>
    <lineage>
        <taxon>Bacteria</taxon>
        <taxon>Pseudomonadati</taxon>
        <taxon>Pseudomonadota</taxon>
        <taxon>Betaproteobacteria</taxon>
        <taxon>Burkholderiales</taxon>
        <taxon>Burkholderiaceae</taxon>
        <taxon>Cupriavidus</taxon>
    </lineage>
</organism>
<sequence length="404" mass="45365">MSFTPRMKIEVYDSPHHFEPLLPQTKLEALTEKTRAVFEKAHALKGALCPPAREALRELVREMNSYHSNRIEGQSTHPQNVSKALKKDFSANPEIAQRQRIALAHIEAERELEADDDLTEARILGSEFLLRAHASLYGRLSIEDRTTPEGRIVEPGRIRAEEVSVGRHHAPAFSALPKFLSRMDQVYGRLQGVDALLYTIAAAHHRTAWTHAFVDGNGRAARLQTHTALSRLSGGLWSVNRGLARDRDAYYAMLSNADMPRQGDLDGRGNLSERMLWEWCNYFIDLCNDQVSFMTKMFDVPGLRDRVKGLVLVRSQSSDYRNYRSEAVLPLLHVLLAGSVSRGDFSQMTGMGERGARNIISQLLKDGLLVSDSHRAELRIGFPLDALNILFPNLYPEAAAANLE</sequence>
<keyword evidence="3" id="KW-1185">Reference proteome</keyword>
<dbReference type="InterPro" id="IPR036597">
    <property type="entry name" value="Fido-like_dom_sf"/>
</dbReference>
<evidence type="ECO:0000313" key="2">
    <source>
        <dbReference type="EMBL" id="CAG9176926.1"/>
    </source>
</evidence>
<dbReference type="PROSITE" id="PS51459">
    <property type="entry name" value="FIDO"/>
    <property type="match status" value="1"/>
</dbReference>
<dbReference type="Proteomes" id="UP000727654">
    <property type="component" value="Unassembled WGS sequence"/>
</dbReference>
<dbReference type="Pfam" id="PF02661">
    <property type="entry name" value="Fic"/>
    <property type="match status" value="1"/>
</dbReference>
<accession>A0ABM8XA71</accession>
<proteinExistence type="predicted"/>
<evidence type="ECO:0000259" key="1">
    <source>
        <dbReference type="PROSITE" id="PS51459"/>
    </source>
</evidence>
<dbReference type="RefSeq" id="WP_224080948.1">
    <property type="nucleotide sequence ID" value="NZ_CAJZAI010000008.1"/>
</dbReference>
<feature type="domain" description="Fido" evidence="1">
    <location>
        <begin position="124"/>
        <end position="285"/>
    </location>
</feature>
<dbReference type="EMBL" id="CAJZAI010000008">
    <property type="protein sequence ID" value="CAG9176926.1"/>
    <property type="molecule type" value="Genomic_DNA"/>
</dbReference>
<dbReference type="InterPro" id="IPR003812">
    <property type="entry name" value="Fido"/>
</dbReference>